<gene>
    <name evidence="2" type="ORF">FNH21_11160</name>
</gene>
<evidence type="ECO:0000256" key="1">
    <source>
        <dbReference type="SAM" id="Phobius"/>
    </source>
</evidence>
<feature type="transmembrane region" description="Helical" evidence="1">
    <location>
        <begin position="75"/>
        <end position="92"/>
    </location>
</feature>
<proteinExistence type="predicted"/>
<protein>
    <submittedName>
        <fullName evidence="2">Uncharacterized protein</fullName>
    </submittedName>
</protein>
<dbReference type="Proteomes" id="UP000326464">
    <property type="component" value="Unassembled WGS sequence"/>
</dbReference>
<organism evidence="2 3">
    <name type="scientific">Arthrobacter bussei</name>
    <dbReference type="NCBI Taxonomy" id="2594179"/>
    <lineage>
        <taxon>Bacteria</taxon>
        <taxon>Bacillati</taxon>
        <taxon>Actinomycetota</taxon>
        <taxon>Actinomycetes</taxon>
        <taxon>Micrococcales</taxon>
        <taxon>Micrococcaceae</taxon>
        <taxon>Arthrobacter</taxon>
    </lineage>
</organism>
<reference evidence="3" key="1">
    <citation type="submission" date="2019-07" db="EMBL/GenBank/DDBJ databases">
        <title>Arthrobacter KR32 sp. nov., isolated from mountain cheese made of cows milk.</title>
        <authorList>
            <person name="Flegler A."/>
        </authorList>
    </citation>
    <scope>NUCLEOTIDE SEQUENCE [LARGE SCALE GENOMIC DNA]</scope>
    <source>
        <strain evidence="3">KR32</strain>
    </source>
</reference>
<dbReference type="OrthoDB" id="4945656at2"/>
<keyword evidence="1" id="KW-1133">Transmembrane helix</keyword>
<dbReference type="RefSeq" id="WP_152815504.1">
    <property type="nucleotide sequence ID" value="NZ_VJXX01000003.1"/>
</dbReference>
<keyword evidence="3" id="KW-1185">Reference proteome</keyword>
<keyword evidence="1" id="KW-0472">Membrane</keyword>
<accession>A0A7X1NQZ0</accession>
<comment type="caution">
    <text evidence="2">The sequence shown here is derived from an EMBL/GenBank/DDBJ whole genome shotgun (WGS) entry which is preliminary data.</text>
</comment>
<dbReference type="EMBL" id="VJXX01000003">
    <property type="protein sequence ID" value="MPY11267.1"/>
    <property type="molecule type" value="Genomic_DNA"/>
</dbReference>
<keyword evidence="1" id="KW-0812">Transmembrane</keyword>
<evidence type="ECO:0000313" key="3">
    <source>
        <dbReference type="Proteomes" id="UP000326464"/>
    </source>
</evidence>
<sequence length="154" mass="16639">MSTDRLQGTYDPRYEGIYQRGGATDAGPRMISEAPPAPALPVTPPDEAATLGIVEVGPDTVQVTEEPRPRNPLDVWIWVAAAMLTGVGFYILSGPMLFEQQMATQVGDGATSAYAMTPWVYWMNPAAPPLILLGLATAVAQLFVLSIRHTLRTR</sequence>
<dbReference type="AlphaFoldDB" id="A0A7X1NQZ0"/>
<name>A0A7X1NQZ0_9MICC</name>
<feature type="transmembrane region" description="Helical" evidence="1">
    <location>
        <begin position="126"/>
        <end position="147"/>
    </location>
</feature>
<evidence type="ECO:0000313" key="2">
    <source>
        <dbReference type="EMBL" id="MPY11267.1"/>
    </source>
</evidence>